<dbReference type="EMBL" id="FNFL01000001">
    <property type="protein sequence ID" value="SDJ74295.1"/>
    <property type="molecule type" value="Genomic_DNA"/>
</dbReference>
<dbReference type="CDD" id="cd06576">
    <property type="entry name" value="PASTA_Pbp2x-like_1"/>
    <property type="match status" value="1"/>
</dbReference>
<keyword evidence="5 8" id="KW-0472">Membrane</keyword>
<comment type="subcellular location">
    <subcellularLocation>
        <location evidence="1">Membrane</location>
    </subcellularLocation>
</comment>
<dbReference type="EC" id="3.4.16.4" evidence="4"/>
<dbReference type="SUPFAM" id="SSF56519">
    <property type="entry name" value="Penicillin binding protein dimerisation domain"/>
    <property type="match status" value="1"/>
</dbReference>
<evidence type="ECO:0000256" key="5">
    <source>
        <dbReference type="ARBA" id="ARBA00023136"/>
    </source>
</evidence>
<evidence type="ECO:0000256" key="6">
    <source>
        <dbReference type="ARBA" id="ARBA00034000"/>
    </source>
</evidence>
<dbReference type="Pfam" id="PF03717">
    <property type="entry name" value="PBP_dimer"/>
    <property type="match status" value="1"/>
</dbReference>
<dbReference type="GO" id="GO:0008658">
    <property type="term" value="F:penicillin binding"/>
    <property type="evidence" value="ECO:0007669"/>
    <property type="project" value="InterPro"/>
</dbReference>
<name>A0A1G8W977_9BACI</name>
<keyword evidence="8" id="KW-0812">Transmembrane</keyword>
<evidence type="ECO:0000256" key="1">
    <source>
        <dbReference type="ARBA" id="ARBA00004370"/>
    </source>
</evidence>
<dbReference type="SUPFAM" id="SSF56601">
    <property type="entry name" value="beta-lactamase/transpeptidase-like"/>
    <property type="match status" value="1"/>
</dbReference>
<dbReference type="PANTHER" id="PTHR30627:SF26">
    <property type="entry name" value="PENICILLIN-BINDING PROTEIN 2B"/>
    <property type="match status" value="1"/>
</dbReference>
<dbReference type="InterPro" id="IPR005543">
    <property type="entry name" value="PASTA_dom"/>
</dbReference>
<keyword evidence="11" id="KW-1185">Reference proteome</keyword>
<evidence type="ECO:0000313" key="10">
    <source>
        <dbReference type="EMBL" id="SDJ74295.1"/>
    </source>
</evidence>
<dbReference type="PANTHER" id="PTHR30627">
    <property type="entry name" value="PEPTIDOGLYCAN D,D-TRANSPEPTIDASE"/>
    <property type="match status" value="1"/>
</dbReference>
<evidence type="ECO:0000256" key="7">
    <source>
        <dbReference type="SAM" id="MobiDB-lite"/>
    </source>
</evidence>
<dbReference type="InterPro" id="IPR001460">
    <property type="entry name" value="PCN-bd_Tpept"/>
</dbReference>
<dbReference type="SUPFAM" id="SSF54184">
    <property type="entry name" value="Penicillin-binding protein 2x (pbp-2x), c-terminal domain"/>
    <property type="match status" value="2"/>
</dbReference>
<dbReference type="Pfam" id="PF03793">
    <property type="entry name" value="PASTA"/>
    <property type="match status" value="2"/>
</dbReference>
<dbReference type="GO" id="GO:0009252">
    <property type="term" value="P:peptidoglycan biosynthetic process"/>
    <property type="evidence" value="ECO:0007669"/>
    <property type="project" value="UniProtKB-UniPathway"/>
</dbReference>
<feature type="domain" description="PASTA" evidence="9">
    <location>
        <begin position="597"/>
        <end position="657"/>
    </location>
</feature>
<proteinExistence type="inferred from homology"/>
<dbReference type="Pfam" id="PF00905">
    <property type="entry name" value="Transpeptidase"/>
    <property type="match status" value="1"/>
</dbReference>
<dbReference type="STRING" id="407036.SAMN05216243_0610"/>
<dbReference type="SMART" id="SM00740">
    <property type="entry name" value="PASTA"/>
    <property type="match status" value="2"/>
</dbReference>
<feature type="domain" description="PASTA" evidence="9">
    <location>
        <begin position="658"/>
        <end position="713"/>
    </location>
</feature>
<sequence>MRKNKTTHVMSSVFILLFIGVFLVISGRFLYIQGTGEVDGVSLQELADEKRTNSYTLEAERGKILDRNGMTLAYDRATYQISAILDEEYSKGLEEPKHVKDIDKAAAGLAPLLNMEATEIAAILERGKEEGKFQVEFGAQGKDLSQETKEEIEALQIPGINFEKESKRYYPNGTFASHVIGLAQKQDDVLVGRNGIEAEMDNVLSGKNGFISYKRDNFNAKLLNPDEVIEEADNGEDVYLTIDQKIQTLLEDAIAQVDEQYNPERITAVVMDPKTGETLAMSSRPSYNPNKLGEVSNWYNDIISTPFEPGSTMKIFTLAAAIEEGVFNPEETYKSGSYKNDDMNKAINDHHLGGWGPITYKEGIQRSSNVAAAKLVWEKLGTEKFLEYLKAFHFDQPTGIDLPNEQAGHILYDWPIEKVTSSFGQGTTVTPIQQMMAASAIANDGSMVRPYVISKIVDSETGKVVKEKQPETVGSPVSKETAEEVRDILETVITSENGTGHNIYNLNDYSVAGKTGTAQIPDPKNGGYLTGDENYIFSFLGMAPKEDPELVMYVSVKQPELDVNEQGSAPVSFIFKNVMENSLHYLNIDPDQDNSQQVETIDMPDVTGMSANKAKESLQEKGFDVTVLGEGDSIKALSNSPGEQLLPNERIIILTDKPTMPDVNGWSKREVLKLSDLLELEVETMGSGFATKQSIKEGGKVKKKDYLVVEFSPPENQQGGNEGQEDETDGSESPPE</sequence>
<dbReference type="InterPro" id="IPR005311">
    <property type="entry name" value="PBP_dimer"/>
</dbReference>
<dbReference type="Gene3D" id="3.30.70.2110">
    <property type="match status" value="1"/>
</dbReference>
<dbReference type="PROSITE" id="PS51178">
    <property type="entry name" value="PASTA"/>
    <property type="match status" value="2"/>
</dbReference>
<feature type="transmembrane region" description="Helical" evidence="8">
    <location>
        <begin position="12"/>
        <end position="31"/>
    </location>
</feature>
<evidence type="ECO:0000256" key="2">
    <source>
        <dbReference type="ARBA" id="ARBA00004752"/>
    </source>
</evidence>
<dbReference type="GO" id="GO:0071555">
    <property type="term" value="P:cell wall organization"/>
    <property type="evidence" value="ECO:0007669"/>
    <property type="project" value="TreeGrafter"/>
</dbReference>
<dbReference type="Gene3D" id="2.20.70.70">
    <property type="match status" value="1"/>
</dbReference>
<organism evidence="10 11">
    <name type="scientific">Sediminibacillus albus</name>
    <dbReference type="NCBI Taxonomy" id="407036"/>
    <lineage>
        <taxon>Bacteria</taxon>
        <taxon>Bacillati</taxon>
        <taxon>Bacillota</taxon>
        <taxon>Bacilli</taxon>
        <taxon>Bacillales</taxon>
        <taxon>Bacillaceae</taxon>
        <taxon>Sediminibacillus</taxon>
    </lineage>
</organism>
<dbReference type="InterPro" id="IPR012338">
    <property type="entry name" value="Beta-lactam/transpept-like"/>
</dbReference>
<dbReference type="Gene3D" id="3.40.710.10">
    <property type="entry name" value="DD-peptidase/beta-lactamase superfamily"/>
    <property type="match status" value="1"/>
</dbReference>
<dbReference type="InterPro" id="IPR036138">
    <property type="entry name" value="PBP_dimer_sf"/>
</dbReference>
<accession>A0A1G8W977</accession>
<dbReference type="OrthoDB" id="9804124at2"/>
<evidence type="ECO:0000313" key="11">
    <source>
        <dbReference type="Proteomes" id="UP000198694"/>
    </source>
</evidence>
<evidence type="ECO:0000256" key="8">
    <source>
        <dbReference type="SAM" id="Phobius"/>
    </source>
</evidence>
<evidence type="ECO:0000259" key="9">
    <source>
        <dbReference type="PROSITE" id="PS51178"/>
    </source>
</evidence>
<evidence type="ECO:0000256" key="3">
    <source>
        <dbReference type="ARBA" id="ARBA00007171"/>
    </source>
</evidence>
<feature type="compositionally biased region" description="Acidic residues" evidence="7">
    <location>
        <begin position="723"/>
        <end position="736"/>
    </location>
</feature>
<evidence type="ECO:0000256" key="4">
    <source>
        <dbReference type="ARBA" id="ARBA00012448"/>
    </source>
</evidence>
<dbReference type="GO" id="GO:0009002">
    <property type="term" value="F:serine-type D-Ala-D-Ala carboxypeptidase activity"/>
    <property type="evidence" value="ECO:0007669"/>
    <property type="project" value="UniProtKB-EC"/>
</dbReference>
<keyword evidence="8" id="KW-1133">Transmembrane helix</keyword>
<reference evidence="10 11" key="1">
    <citation type="submission" date="2016-10" db="EMBL/GenBank/DDBJ databases">
        <authorList>
            <person name="de Groot N.N."/>
        </authorList>
    </citation>
    <scope>NUCLEOTIDE SEQUENCE [LARGE SCALE GENOMIC DNA]</scope>
    <source>
        <strain evidence="10 11">CGMCC 1.6502</strain>
    </source>
</reference>
<comment type="pathway">
    <text evidence="2">Cell wall biogenesis; peptidoglycan biosynthesis.</text>
</comment>
<dbReference type="InterPro" id="IPR050515">
    <property type="entry name" value="Beta-lactam/transpept"/>
</dbReference>
<dbReference type="CDD" id="cd06575">
    <property type="entry name" value="PASTA_Pbp2x-like_2"/>
    <property type="match status" value="1"/>
</dbReference>
<dbReference type="FunFam" id="3.40.710.10:FF:000026">
    <property type="entry name" value="Penicillin-binding protein 1"/>
    <property type="match status" value="1"/>
</dbReference>
<dbReference type="RefSeq" id="WP_093210924.1">
    <property type="nucleotide sequence ID" value="NZ_FNFL01000001.1"/>
</dbReference>
<dbReference type="Gene3D" id="3.90.1310.10">
    <property type="entry name" value="Penicillin-binding protein 2a (Domain 2)"/>
    <property type="match status" value="1"/>
</dbReference>
<comment type="catalytic activity">
    <reaction evidence="6">
        <text>Preferential cleavage: (Ac)2-L-Lys-D-Ala-|-D-Ala. Also transpeptidation of peptidyl-alanyl moieties that are N-acyl substituents of D-alanine.</text>
        <dbReference type="EC" id="3.4.16.4"/>
    </reaction>
</comment>
<feature type="region of interest" description="Disordered" evidence="7">
    <location>
        <begin position="706"/>
        <end position="736"/>
    </location>
</feature>
<dbReference type="AlphaFoldDB" id="A0A1G8W977"/>
<dbReference type="GO" id="GO:0005886">
    <property type="term" value="C:plasma membrane"/>
    <property type="evidence" value="ECO:0007669"/>
    <property type="project" value="TreeGrafter"/>
</dbReference>
<comment type="similarity">
    <text evidence="3">Belongs to the transpeptidase family.</text>
</comment>
<gene>
    <name evidence="10" type="ORF">SAMN05216243_0610</name>
</gene>
<protein>
    <recommendedName>
        <fullName evidence="4">serine-type D-Ala-D-Ala carboxypeptidase</fullName>
        <ecNumber evidence="4">3.4.16.4</ecNumber>
    </recommendedName>
</protein>
<dbReference type="UniPathway" id="UPA00219"/>
<dbReference type="Proteomes" id="UP000198694">
    <property type="component" value="Unassembled WGS sequence"/>
</dbReference>